<dbReference type="InterPro" id="IPR001646">
    <property type="entry name" value="5peptide_repeat"/>
</dbReference>
<dbReference type="PANTHER" id="PTHR47485:SF1">
    <property type="entry name" value="THYLAKOID LUMENAL 17.4 KDA PROTEIN, CHLOROPLASTIC"/>
    <property type="match status" value="1"/>
</dbReference>
<evidence type="ECO:0000313" key="3">
    <source>
        <dbReference type="EMBL" id="MBD2182092.1"/>
    </source>
</evidence>
<comment type="caution">
    <text evidence="3">The sequence shown here is derived from an EMBL/GenBank/DDBJ whole genome shotgun (WGS) entry which is preliminary data.</text>
</comment>
<dbReference type="AlphaFoldDB" id="A0A926ZHE3"/>
<organism evidence="3 4">
    <name type="scientific">Aerosakkonema funiforme FACHB-1375</name>
    <dbReference type="NCBI Taxonomy" id="2949571"/>
    <lineage>
        <taxon>Bacteria</taxon>
        <taxon>Bacillati</taxon>
        <taxon>Cyanobacteriota</taxon>
        <taxon>Cyanophyceae</taxon>
        <taxon>Oscillatoriophycideae</taxon>
        <taxon>Aerosakkonematales</taxon>
        <taxon>Aerosakkonemataceae</taxon>
        <taxon>Aerosakkonema</taxon>
    </lineage>
</organism>
<dbReference type="InterPro" id="IPR027417">
    <property type="entry name" value="P-loop_NTPase"/>
</dbReference>
<accession>A0A926ZHE3</accession>
<dbReference type="Gene3D" id="3.40.50.300">
    <property type="entry name" value="P-loop containing nucleotide triphosphate hydrolases"/>
    <property type="match status" value="1"/>
</dbReference>
<proteinExistence type="predicted"/>
<protein>
    <submittedName>
        <fullName evidence="3">Pentapeptide repeat-containing protein</fullName>
    </submittedName>
</protein>
<dbReference type="Proteomes" id="UP000641646">
    <property type="component" value="Unassembled WGS sequence"/>
</dbReference>
<dbReference type="Pfam" id="PF00805">
    <property type="entry name" value="Pentapeptide"/>
    <property type="match status" value="2"/>
</dbReference>
<dbReference type="SUPFAM" id="SSF52540">
    <property type="entry name" value="P-loop containing nucleoside triphosphate hydrolases"/>
    <property type="match status" value="1"/>
</dbReference>
<evidence type="ECO:0000256" key="1">
    <source>
        <dbReference type="ARBA" id="ARBA00022737"/>
    </source>
</evidence>
<dbReference type="SUPFAM" id="SSF141571">
    <property type="entry name" value="Pentapeptide repeat-like"/>
    <property type="match status" value="1"/>
</dbReference>
<keyword evidence="4" id="KW-1185">Reference proteome</keyword>
<feature type="domain" description="Novel STAND NTPase 1" evidence="2">
    <location>
        <begin position="2"/>
        <end position="391"/>
    </location>
</feature>
<dbReference type="Gene3D" id="2.160.20.80">
    <property type="entry name" value="E3 ubiquitin-protein ligase SopA"/>
    <property type="match status" value="1"/>
</dbReference>
<sequence>MSVFREQDEKFFFGRQKFVDSLVEVVYRQPLVTVIGASGSGKSSVVFAGLIPKLKEKRNWLIESFRPQNQPFFGLASALVRLLKPDLDEIQQPGRAAELVADLKGKLTLPQVVASILARNPGKRLLLVIDQFEELYNPRNDTEQQPFVDALLAAIESAPNDLTVVLTLRADFLSYLLNYPTFGAALQQHKPEFLGAMNREEMREAIERPAEKVGVKLEDGLTERILDAVKREPGNLPLLEFALEQLWRRQKNNRLTHDAYEDIKGVEKALAGYAQAVYEELTQKIDGKQIQQIFIQLVRVGEGTEDTRQLATRAEVGGDNWDLVKQLADKRLVVTGRNEATGEETVEVVHEALIREWGLLRQWIDENRKNLIQKREIEDAAKRWRDRGKAKDYLLGGKVLTQAMVFQKQEGGNLRLSDLGKEFIRKSLRHRRIGTLKTANLFTVPLFIAFVAAIPFWRKAAEQKAWETIRTRGLGTREALELLTEGCQKRKSLQWIPNYLKALLFGNCANFIGIDLMYAKLSDADLSRANLSRANLSRANLSRANLSRANLSRADLSRADLSRANLTDANLSGANLSDADLSLANLSRANLLFTDFSNANLLVTILVGANLSEANLFRAILVGANLSEANLSKINISEAYFDCITVHSPVNSERRCTKFTNSKNLTPEQVKSAKNWEQAIYDEEFRKKLGLK</sequence>
<dbReference type="InterPro" id="IPR049052">
    <property type="entry name" value="nSTAND1"/>
</dbReference>
<reference evidence="3" key="2">
    <citation type="submission" date="2020-08" db="EMBL/GenBank/DDBJ databases">
        <authorList>
            <person name="Chen M."/>
            <person name="Teng W."/>
            <person name="Zhao L."/>
            <person name="Hu C."/>
            <person name="Zhou Y."/>
            <person name="Han B."/>
            <person name="Song L."/>
            <person name="Shu W."/>
        </authorList>
    </citation>
    <scope>NUCLEOTIDE SEQUENCE</scope>
    <source>
        <strain evidence="3">FACHB-1375</strain>
    </source>
</reference>
<gene>
    <name evidence="3" type="ORF">H6G03_13420</name>
</gene>
<name>A0A926ZHE3_9CYAN</name>
<reference evidence="3" key="1">
    <citation type="journal article" date="2015" name="ISME J.">
        <title>Draft Genome Sequence of Streptomyces incarnatus NRRL8089, which Produces the Nucleoside Antibiotic Sinefungin.</title>
        <authorList>
            <person name="Oshima K."/>
            <person name="Hattori M."/>
            <person name="Shimizu H."/>
            <person name="Fukuda K."/>
            <person name="Nemoto M."/>
            <person name="Inagaki K."/>
            <person name="Tamura T."/>
        </authorList>
    </citation>
    <scope>NUCLEOTIDE SEQUENCE</scope>
    <source>
        <strain evidence="3">FACHB-1375</strain>
    </source>
</reference>
<dbReference type="EMBL" id="JACJPW010000031">
    <property type="protein sequence ID" value="MBD2182092.1"/>
    <property type="molecule type" value="Genomic_DNA"/>
</dbReference>
<evidence type="ECO:0000313" key="4">
    <source>
        <dbReference type="Proteomes" id="UP000641646"/>
    </source>
</evidence>
<evidence type="ECO:0000259" key="2">
    <source>
        <dbReference type="Pfam" id="PF20703"/>
    </source>
</evidence>
<dbReference type="RefSeq" id="WP_190464903.1">
    <property type="nucleotide sequence ID" value="NZ_JACJPW010000031.1"/>
</dbReference>
<keyword evidence="1" id="KW-0677">Repeat</keyword>
<dbReference type="Pfam" id="PF20703">
    <property type="entry name" value="nSTAND1"/>
    <property type="match status" value="1"/>
</dbReference>
<dbReference type="PANTHER" id="PTHR47485">
    <property type="entry name" value="THYLAKOID LUMENAL 17.4 KDA PROTEIN, CHLOROPLASTIC"/>
    <property type="match status" value="1"/>
</dbReference>